<comment type="catalytic activity">
    <reaction evidence="5">
        <text>Endohydrolysis of (1-&gt;4)-beta-D-xylosidic linkages in xylans.</text>
        <dbReference type="EC" id="3.2.1.8"/>
    </reaction>
</comment>
<comment type="similarity">
    <text evidence="5">Belongs to the glycosyl hydrolase 10 (cellulase F) family.</text>
</comment>
<organism evidence="7 8">
    <name type="scientific">Tessaracoccus aquimaris</name>
    <dbReference type="NCBI Taxonomy" id="1332264"/>
    <lineage>
        <taxon>Bacteria</taxon>
        <taxon>Bacillati</taxon>
        <taxon>Actinomycetota</taxon>
        <taxon>Actinomycetes</taxon>
        <taxon>Propionibacteriales</taxon>
        <taxon>Propionibacteriaceae</taxon>
        <taxon>Tessaracoccus</taxon>
    </lineage>
</organism>
<evidence type="ECO:0000313" key="7">
    <source>
        <dbReference type="EMBL" id="AQP47926.1"/>
    </source>
</evidence>
<dbReference type="Gene3D" id="1.20.1270.90">
    <property type="entry name" value="AF1782-like"/>
    <property type="match status" value="1"/>
</dbReference>
<gene>
    <name evidence="7" type="ORF">BW730_10895</name>
</gene>
<dbReference type="SMART" id="SM00633">
    <property type="entry name" value="Glyco_10"/>
    <property type="match status" value="1"/>
</dbReference>
<reference evidence="8" key="1">
    <citation type="submission" date="2017-02" db="EMBL/GenBank/DDBJ databases">
        <title>Tessaracoccus aquaemaris sp. nov., isolated from the intestine of a Korean rockfish, Sebastes schlegelii, in a marine aquaculture pond.</title>
        <authorList>
            <person name="Tak E.J."/>
            <person name="Bae J.-W."/>
        </authorList>
    </citation>
    <scope>NUCLEOTIDE SEQUENCE [LARGE SCALE GENOMIC DNA]</scope>
    <source>
        <strain evidence="8">NSG39</strain>
    </source>
</reference>
<evidence type="ECO:0000256" key="5">
    <source>
        <dbReference type="RuleBase" id="RU361174"/>
    </source>
</evidence>
<feature type="domain" description="GH10" evidence="6">
    <location>
        <begin position="77"/>
        <end position="495"/>
    </location>
</feature>
<dbReference type="InterPro" id="IPR044060">
    <property type="entry name" value="Bacterial_rp_domain"/>
</dbReference>
<dbReference type="SUPFAM" id="SSF51445">
    <property type="entry name" value="(Trans)glycosidases"/>
    <property type="match status" value="1"/>
</dbReference>
<proteinExistence type="inferred from homology"/>
<keyword evidence="1 5" id="KW-0378">Hydrolase</keyword>
<dbReference type="EC" id="3.2.1.8" evidence="5"/>
<evidence type="ECO:0000259" key="6">
    <source>
        <dbReference type="PROSITE" id="PS51760"/>
    </source>
</evidence>
<keyword evidence="2 5" id="KW-0119">Carbohydrate metabolism</keyword>
<evidence type="ECO:0000313" key="8">
    <source>
        <dbReference type="Proteomes" id="UP000188145"/>
    </source>
</evidence>
<keyword evidence="8" id="KW-1185">Reference proteome</keyword>
<dbReference type="InterPro" id="IPR017853">
    <property type="entry name" value="GH"/>
</dbReference>
<dbReference type="Proteomes" id="UP000188145">
    <property type="component" value="Chromosome"/>
</dbReference>
<dbReference type="PANTHER" id="PTHR31490:SF90">
    <property type="entry name" value="ENDO-1,4-BETA-XYLANASE A"/>
    <property type="match status" value="1"/>
</dbReference>
<dbReference type="GO" id="GO:0000272">
    <property type="term" value="P:polysaccharide catabolic process"/>
    <property type="evidence" value="ECO:0007669"/>
    <property type="project" value="UniProtKB-KW"/>
</dbReference>
<evidence type="ECO:0000256" key="2">
    <source>
        <dbReference type="ARBA" id="ARBA00023277"/>
    </source>
</evidence>
<dbReference type="EMBL" id="CP019606">
    <property type="protein sequence ID" value="AQP47926.1"/>
    <property type="molecule type" value="Genomic_DNA"/>
</dbReference>
<dbReference type="STRING" id="1332264.BW730_10895"/>
<evidence type="ECO:0000256" key="4">
    <source>
        <dbReference type="ARBA" id="ARBA00023326"/>
    </source>
</evidence>
<dbReference type="PANTHER" id="PTHR31490">
    <property type="entry name" value="GLYCOSYL HYDROLASE"/>
    <property type="match status" value="1"/>
</dbReference>
<evidence type="ECO:0000256" key="1">
    <source>
        <dbReference type="ARBA" id="ARBA00022801"/>
    </source>
</evidence>
<accession>A0A1Q2CP93</accession>
<dbReference type="InterPro" id="IPR001000">
    <property type="entry name" value="GH10_dom"/>
</dbReference>
<name>A0A1Q2CP93_9ACTN</name>
<dbReference type="PROSITE" id="PS51760">
    <property type="entry name" value="GH10_2"/>
    <property type="match status" value="1"/>
</dbReference>
<protein>
    <recommendedName>
        <fullName evidence="5">Beta-xylanase</fullName>
        <ecNumber evidence="5">3.2.1.8</ecNumber>
    </recommendedName>
</protein>
<dbReference type="AlphaFoldDB" id="A0A1Q2CP93"/>
<dbReference type="InterPro" id="IPR044846">
    <property type="entry name" value="GH10"/>
</dbReference>
<sequence length="573" mass="62904">MPAQSAPSFSVTIHSAGKGIVTGAGKYRPGDIVQLTAVPGGGQVWAGWSSPGLDWIGARVDSFTMPDSDVVLDTSFRPEMASLKQVYKDDFTIGNIYAGSRTYEAGTQDSATVARHYNIMTGENLMKPDQLLPNANINQTTGEWDFTFANADKFVKDSQDRGIKVHGHVLVWHSQSPAKLTPLNRAQAKANMERYIETVLTHFGESTTFDPATIVSWDVVNEAFADGVDQYDPAVGWRQYLRMSSQWYKAYASEPGADPGEFIYDAFVFARKYAPNVKLEYNDFNVFQSEGKAKAIIAMATEFNQRYAKANPGDARLLIEGIGMQSHNYINQTPAFACSDFTRLPELSDNGAADWKPGACSDHASVERSIQLIIDAGLSVSVSELDVQAFEAWNAEPQGTNGPYYDLTDPSVKDLFQKPGATYWADKISNRAELESIQAQRFAEYFAVYKKYSQDVDRVTFWGLTDAQNWRRNHNPQIFNGDFSEKLAAVAVANPEGWLGLKKPISDTSRLVDAIALVDSLDLRGKTYTGKSIGAVNGARGKANAVISKRGTQAEVNAALATLLAAIDGLERR</sequence>
<dbReference type="Pfam" id="PF00331">
    <property type="entry name" value="Glyco_hydro_10"/>
    <property type="match status" value="1"/>
</dbReference>
<dbReference type="Pfam" id="PF18998">
    <property type="entry name" value="Flg_new_2"/>
    <property type="match status" value="1"/>
</dbReference>
<dbReference type="PRINTS" id="PR00134">
    <property type="entry name" value="GLHYDRLASE10"/>
</dbReference>
<dbReference type="GO" id="GO:0031176">
    <property type="term" value="F:endo-1,4-beta-xylanase activity"/>
    <property type="evidence" value="ECO:0007669"/>
    <property type="project" value="UniProtKB-EC"/>
</dbReference>
<dbReference type="KEGG" id="tes:BW730_10895"/>
<keyword evidence="3 5" id="KW-0326">Glycosidase</keyword>
<keyword evidence="4 5" id="KW-0624">Polysaccharide degradation</keyword>
<dbReference type="Gene3D" id="3.20.20.80">
    <property type="entry name" value="Glycosidases"/>
    <property type="match status" value="1"/>
</dbReference>
<evidence type="ECO:0000256" key="3">
    <source>
        <dbReference type="ARBA" id="ARBA00023295"/>
    </source>
</evidence>